<gene>
    <name evidence="2" type="ORF">QBC35DRAFT_477646</name>
</gene>
<dbReference type="AlphaFoldDB" id="A0AAN6WKY7"/>
<keyword evidence="3" id="KW-1185">Reference proteome</keyword>
<keyword evidence="1" id="KW-0732">Signal</keyword>
<feature type="signal peptide" evidence="1">
    <location>
        <begin position="1"/>
        <end position="23"/>
    </location>
</feature>
<reference evidence="2" key="1">
    <citation type="journal article" date="2023" name="Mol. Phylogenet. Evol.">
        <title>Genome-scale phylogeny and comparative genomics of the fungal order Sordariales.</title>
        <authorList>
            <person name="Hensen N."/>
            <person name="Bonometti L."/>
            <person name="Westerberg I."/>
            <person name="Brannstrom I.O."/>
            <person name="Guillou S."/>
            <person name="Cros-Aarteil S."/>
            <person name="Calhoun S."/>
            <person name="Haridas S."/>
            <person name="Kuo A."/>
            <person name="Mondo S."/>
            <person name="Pangilinan J."/>
            <person name="Riley R."/>
            <person name="LaButti K."/>
            <person name="Andreopoulos B."/>
            <person name="Lipzen A."/>
            <person name="Chen C."/>
            <person name="Yan M."/>
            <person name="Daum C."/>
            <person name="Ng V."/>
            <person name="Clum A."/>
            <person name="Steindorff A."/>
            <person name="Ohm R.A."/>
            <person name="Martin F."/>
            <person name="Silar P."/>
            <person name="Natvig D.O."/>
            <person name="Lalanne C."/>
            <person name="Gautier V."/>
            <person name="Ament-Velasquez S.L."/>
            <person name="Kruys A."/>
            <person name="Hutchinson M.I."/>
            <person name="Powell A.J."/>
            <person name="Barry K."/>
            <person name="Miller A.N."/>
            <person name="Grigoriev I.V."/>
            <person name="Debuchy R."/>
            <person name="Gladieux P."/>
            <person name="Hiltunen Thoren M."/>
            <person name="Johannesson H."/>
        </authorList>
    </citation>
    <scope>NUCLEOTIDE SEQUENCE</scope>
    <source>
        <strain evidence="2">PSN309</strain>
    </source>
</reference>
<sequence>MSPIPKSTGLRFLLACFSWAAHAPIEIPSSSSALWRLFIISMYGPGGVSGDGKGQTNAIRIVDLLEDGSSGSRGTSTDWSSFPRPVIREHQMTGPVITRAVTPGTIVTYSRISP</sequence>
<comment type="caution">
    <text evidence="2">The sequence shown here is derived from an EMBL/GenBank/DDBJ whole genome shotgun (WGS) entry which is preliminary data.</text>
</comment>
<dbReference type="Proteomes" id="UP001302126">
    <property type="component" value="Unassembled WGS sequence"/>
</dbReference>
<organism evidence="2 3">
    <name type="scientific">Podospora australis</name>
    <dbReference type="NCBI Taxonomy" id="1536484"/>
    <lineage>
        <taxon>Eukaryota</taxon>
        <taxon>Fungi</taxon>
        <taxon>Dikarya</taxon>
        <taxon>Ascomycota</taxon>
        <taxon>Pezizomycotina</taxon>
        <taxon>Sordariomycetes</taxon>
        <taxon>Sordariomycetidae</taxon>
        <taxon>Sordariales</taxon>
        <taxon>Podosporaceae</taxon>
        <taxon>Podospora</taxon>
    </lineage>
</organism>
<name>A0AAN6WKY7_9PEZI</name>
<feature type="chain" id="PRO_5042953268" description="Secreted protein" evidence="1">
    <location>
        <begin position="24"/>
        <end position="114"/>
    </location>
</feature>
<evidence type="ECO:0000313" key="3">
    <source>
        <dbReference type="Proteomes" id="UP001302126"/>
    </source>
</evidence>
<protein>
    <recommendedName>
        <fullName evidence="4">Secreted protein</fullName>
    </recommendedName>
</protein>
<evidence type="ECO:0000313" key="2">
    <source>
        <dbReference type="EMBL" id="KAK4184038.1"/>
    </source>
</evidence>
<accession>A0AAN6WKY7</accession>
<evidence type="ECO:0008006" key="4">
    <source>
        <dbReference type="Google" id="ProtNLM"/>
    </source>
</evidence>
<evidence type="ECO:0000256" key="1">
    <source>
        <dbReference type="SAM" id="SignalP"/>
    </source>
</evidence>
<reference evidence="2" key="2">
    <citation type="submission" date="2023-05" db="EMBL/GenBank/DDBJ databases">
        <authorList>
            <consortium name="Lawrence Berkeley National Laboratory"/>
            <person name="Steindorff A."/>
            <person name="Hensen N."/>
            <person name="Bonometti L."/>
            <person name="Westerberg I."/>
            <person name="Brannstrom I.O."/>
            <person name="Guillou S."/>
            <person name="Cros-Aarteil S."/>
            <person name="Calhoun S."/>
            <person name="Haridas S."/>
            <person name="Kuo A."/>
            <person name="Mondo S."/>
            <person name="Pangilinan J."/>
            <person name="Riley R."/>
            <person name="Labutti K."/>
            <person name="Andreopoulos B."/>
            <person name="Lipzen A."/>
            <person name="Chen C."/>
            <person name="Yanf M."/>
            <person name="Daum C."/>
            <person name="Ng V."/>
            <person name="Clum A."/>
            <person name="Ohm R."/>
            <person name="Martin F."/>
            <person name="Silar P."/>
            <person name="Natvig D."/>
            <person name="Lalanne C."/>
            <person name="Gautier V."/>
            <person name="Ament-Velasquez S.L."/>
            <person name="Kruys A."/>
            <person name="Hutchinson M.I."/>
            <person name="Powell A.J."/>
            <person name="Barry K."/>
            <person name="Miller A.N."/>
            <person name="Grigoriev I.V."/>
            <person name="Debuchy R."/>
            <person name="Gladieux P."/>
            <person name="Thoren M.H."/>
            <person name="Johannesson H."/>
        </authorList>
    </citation>
    <scope>NUCLEOTIDE SEQUENCE</scope>
    <source>
        <strain evidence="2">PSN309</strain>
    </source>
</reference>
<proteinExistence type="predicted"/>
<dbReference type="EMBL" id="MU864509">
    <property type="protein sequence ID" value="KAK4184038.1"/>
    <property type="molecule type" value="Genomic_DNA"/>
</dbReference>